<gene>
    <name evidence="2" type="ORF">Pa4123_70120</name>
</gene>
<comment type="caution">
    <text evidence="2">The sequence shown here is derived from an EMBL/GenBank/DDBJ whole genome shotgun (WGS) entry which is preliminary data.</text>
</comment>
<protein>
    <submittedName>
        <fullName evidence="2">Uncharacterized protein</fullName>
    </submittedName>
</protein>
<keyword evidence="3" id="KW-1185">Reference proteome</keyword>
<feature type="region of interest" description="Disordered" evidence="1">
    <location>
        <begin position="1"/>
        <end position="60"/>
    </location>
</feature>
<dbReference type="Proteomes" id="UP001144280">
    <property type="component" value="Unassembled WGS sequence"/>
</dbReference>
<name>A0ABQ5R5C0_9ACTN</name>
<evidence type="ECO:0000256" key="1">
    <source>
        <dbReference type="SAM" id="MobiDB-lite"/>
    </source>
</evidence>
<dbReference type="EMBL" id="BSDI01000049">
    <property type="protein sequence ID" value="GLI01736.1"/>
    <property type="molecule type" value="Genomic_DNA"/>
</dbReference>
<sequence length="60" mass="6609">MPVMSKRHPVDRDSVTDQSQPGADGDEQRARTAAPDTGAAAPFSGNEDRKDDRRDEPDER</sequence>
<organism evidence="2 3">
    <name type="scientific">Phytohabitans aurantiacus</name>
    <dbReference type="NCBI Taxonomy" id="3016789"/>
    <lineage>
        <taxon>Bacteria</taxon>
        <taxon>Bacillati</taxon>
        <taxon>Actinomycetota</taxon>
        <taxon>Actinomycetes</taxon>
        <taxon>Micromonosporales</taxon>
        <taxon>Micromonosporaceae</taxon>
    </lineage>
</organism>
<evidence type="ECO:0000313" key="3">
    <source>
        <dbReference type="Proteomes" id="UP001144280"/>
    </source>
</evidence>
<accession>A0ABQ5R5C0</accession>
<feature type="compositionally biased region" description="Basic and acidic residues" evidence="1">
    <location>
        <begin position="46"/>
        <end position="60"/>
    </location>
</feature>
<proteinExistence type="predicted"/>
<evidence type="ECO:0000313" key="2">
    <source>
        <dbReference type="EMBL" id="GLI01736.1"/>
    </source>
</evidence>
<reference evidence="2" key="1">
    <citation type="submission" date="2022-12" db="EMBL/GenBank/DDBJ databases">
        <title>New Phytohabitans aurantiacus sp. RD004123 nov., an actinomycete isolated from soil.</title>
        <authorList>
            <person name="Triningsih D.W."/>
            <person name="Harunari E."/>
            <person name="Igarashi Y."/>
        </authorList>
    </citation>
    <scope>NUCLEOTIDE SEQUENCE</scope>
    <source>
        <strain evidence="2">RD004123</strain>
    </source>
</reference>
<feature type="compositionally biased region" description="Low complexity" evidence="1">
    <location>
        <begin position="31"/>
        <end position="42"/>
    </location>
</feature>